<comment type="caution">
    <text evidence="2">The sequence shown here is derived from an EMBL/GenBank/DDBJ whole genome shotgun (WGS) entry which is preliminary data.</text>
</comment>
<sequence>MADEELDWDDDEGPSASPTKKDEDAVSLGDSDEGQEALEVAPEAPTIEDTPIPPPTPSDRDRDRDRERHRDSRDRDRDRDHGGHRERERRPQKMTLAPPVMHALPPKPVTTVPAFTHHMSHGAGIEATMMALSSLKDSKDGKPKSTSTPTDGKPKSSATSNGAGTPANHNNNFTDRERDPDDWDARQASSSRNPPSPNFSRASLKESWERPSGDDRERGRRPEDRRADSDHRDRPSSHATRGLQRRDEPASQQDSTASQDDLSYQDRHYRPSDWPASASTSAPPRNSDYNVHSSSSRALSPPPRARNGRRGARGDEPSGGGSGRWSPPPPPNPNTLRSASGSISMSTYPDASSDFSSKRAPGTQGWGPDRNRESERPNRDATRDSTTRGNLERERDQRSMQGHDEPRDRRGYGTSAEEGREQERRDGRDREQRGARERPDGPLSSSHKDSPDVWPKERDGPPHQFDRKYNDFKQDSGYSGRDSPPPHDNSMIPSLRSQTQSRSREQQRDSQPSMRRDPPREQRSMMSAPRNNRRSRSRSGSPPAPQQRKREKSRFAPAGEGSGSGGSSVVGAAALIANQTVVEVTSVVEAFGLRSTSAVDMFVPDELLEDAKEAEKPESRQERTTEQEAERVEFERVAAEPVRETHEPKMEESPSRPKRTPLPPQSQIFKGERRHGSNRSAFGPTSMPPVSARFPPPGDNLPSGPRDTIPHPVERLPSGPRRSSSRGRFAGPDAMAMQVDTNNIPSGSTNDRDMQPSPQQLQAPRAQASSGLVRTGSGMYADRESSSLNAQQGSASNSTDGGSVPRGPRAMATPTGPSSFGYGPNAGPNGFDGGGGFGRGRGRDRSPPHMGGYNERGPRGGEAFRGRGVSLFCFFFSCLFANAIIHPRPDRPMDSNRHFHKIMGTADEEDHLVVVEDVDAADRILPRCRTGRFLRWDLSKTAIGLTTCPKLSLAVMILRCVLPLFMRQIFVERIFSQNEMSPHRRFTENESAPPSMLPPPSRQAPVSSSWESNDGHDRPERFSTRSEGDSASMDGRKLERDRFPPGDGPPRVRSLEDRLGAPSSSDHYTQEPRPTSHPLPLNPTLRRDVRDEYPDDPRQASSHGQSQPFHGRQSPEVDRRDSFRPDHDSYSHSDNLVDRVGGYDNGGPSRPPKTGGRRIRGDPVLDNNTAQGHDVSSSSHNRMEGVVEHSQRPSGLHRSVSLLERLGEGGADGKAGGFDEPPSLRDRVQIPSKRDWDDGSRMDSSPDRYGGREPYFEAEEESAAKKRRKNGKPRRLRKGGP</sequence>
<feature type="compositionally biased region" description="Basic and acidic residues" evidence="1">
    <location>
        <begin position="369"/>
        <end position="474"/>
    </location>
</feature>
<feature type="compositionally biased region" description="Acidic residues" evidence="1">
    <location>
        <begin position="1"/>
        <end position="13"/>
    </location>
</feature>
<feature type="compositionally biased region" description="Low complexity" evidence="1">
    <location>
        <begin position="717"/>
        <end position="728"/>
    </location>
</feature>
<feature type="compositionally biased region" description="Basic and acidic residues" evidence="1">
    <location>
        <begin position="1085"/>
        <end position="1098"/>
    </location>
</feature>
<feature type="compositionally biased region" description="Basic and acidic residues" evidence="1">
    <location>
        <begin position="1181"/>
        <end position="1191"/>
    </location>
</feature>
<organism evidence="2 3">
    <name type="scientific">Favolaschia claudopus</name>
    <dbReference type="NCBI Taxonomy" id="2862362"/>
    <lineage>
        <taxon>Eukaryota</taxon>
        <taxon>Fungi</taxon>
        <taxon>Dikarya</taxon>
        <taxon>Basidiomycota</taxon>
        <taxon>Agaricomycotina</taxon>
        <taxon>Agaricomycetes</taxon>
        <taxon>Agaricomycetidae</taxon>
        <taxon>Agaricales</taxon>
        <taxon>Marasmiineae</taxon>
        <taxon>Mycenaceae</taxon>
        <taxon>Favolaschia</taxon>
    </lineage>
</organism>
<accession>A0AAW0E4U3</accession>
<evidence type="ECO:0000313" key="3">
    <source>
        <dbReference type="Proteomes" id="UP001362999"/>
    </source>
</evidence>
<feature type="compositionally biased region" description="Basic and acidic residues" evidence="1">
    <location>
        <begin position="1222"/>
        <end position="1255"/>
    </location>
</feature>
<feature type="compositionally biased region" description="Basic and acidic residues" evidence="1">
    <location>
        <begin position="1013"/>
        <end position="1044"/>
    </location>
</feature>
<dbReference type="EMBL" id="JAWWNJ010000003">
    <property type="protein sequence ID" value="KAK7059723.1"/>
    <property type="molecule type" value="Genomic_DNA"/>
</dbReference>
<feature type="compositionally biased region" description="Polar residues" evidence="1">
    <location>
        <begin position="739"/>
        <end position="749"/>
    </location>
</feature>
<feature type="compositionally biased region" description="Basic and acidic residues" evidence="1">
    <location>
        <begin position="174"/>
        <end position="185"/>
    </location>
</feature>
<feature type="compositionally biased region" description="Polar residues" evidence="1">
    <location>
        <begin position="250"/>
        <end position="262"/>
    </location>
</feature>
<feature type="compositionally biased region" description="Polar residues" evidence="1">
    <location>
        <begin position="786"/>
        <end position="801"/>
    </location>
</feature>
<feature type="compositionally biased region" description="Polar residues" evidence="1">
    <location>
        <begin position="1166"/>
        <end position="1180"/>
    </location>
</feature>
<evidence type="ECO:0000256" key="1">
    <source>
        <dbReference type="SAM" id="MobiDB-lite"/>
    </source>
</evidence>
<gene>
    <name evidence="2" type="ORF">R3P38DRAFT_3523269</name>
</gene>
<keyword evidence="3" id="KW-1185">Reference proteome</keyword>
<feature type="compositionally biased region" description="Basic and acidic residues" evidence="1">
    <location>
        <begin position="58"/>
        <end position="91"/>
    </location>
</feature>
<protein>
    <submittedName>
        <fullName evidence="2">WW domain-containing protein</fullName>
    </submittedName>
</protein>
<feature type="compositionally biased region" description="Polar residues" evidence="1">
    <location>
        <begin position="756"/>
        <end position="772"/>
    </location>
</feature>
<dbReference type="Proteomes" id="UP001362999">
    <property type="component" value="Unassembled WGS sequence"/>
</dbReference>
<evidence type="ECO:0000313" key="2">
    <source>
        <dbReference type="EMBL" id="KAK7059723.1"/>
    </source>
</evidence>
<feature type="compositionally biased region" description="Polar residues" evidence="1">
    <location>
        <begin position="277"/>
        <end position="292"/>
    </location>
</feature>
<feature type="compositionally biased region" description="Basic and acidic residues" evidence="1">
    <location>
        <begin position="1113"/>
        <end position="1137"/>
    </location>
</feature>
<feature type="compositionally biased region" description="Basic and acidic residues" evidence="1">
    <location>
        <begin position="609"/>
        <end position="655"/>
    </location>
</feature>
<feature type="compositionally biased region" description="Basic and acidic residues" evidence="1">
    <location>
        <begin position="502"/>
        <end position="523"/>
    </location>
</feature>
<feature type="compositionally biased region" description="Polar residues" evidence="1">
    <location>
        <begin position="144"/>
        <end position="173"/>
    </location>
</feature>
<feature type="compositionally biased region" description="Low complexity" evidence="1">
    <location>
        <begin position="186"/>
        <end position="202"/>
    </location>
</feature>
<feature type="region of interest" description="Disordered" evidence="1">
    <location>
        <begin position="609"/>
        <end position="859"/>
    </location>
</feature>
<feature type="compositionally biased region" description="Polar residues" evidence="1">
    <location>
        <begin position="1099"/>
        <end position="1108"/>
    </location>
</feature>
<reference evidence="2 3" key="1">
    <citation type="journal article" date="2024" name="J Genomics">
        <title>Draft genome sequencing and assembly of Favolaschia claudopus CIRM-BRFM 2984 isolated from oak limbs.</title>
        <authorList>
            <person name="Navarro D."/>
            <person name="Drula E."/>
            <person name="Chaduli D."/>
            <person name="Cazenave R."/>
            <person name="Ahrendt S."/>
            <person name="Wang J."/>
            <person name="Lipzen A."/>
            <person name="Daum C."/>
            <person name="Barry K."/>
            <person name="Grigoriev I.V."/>
            <person name="Favel A."/>
            <person name="Rosso M.N."/>
            <person name="Martin F."/>
        </authorList>
    </citation>
    <scope>NUCLEOTIDE SEQUENCE [LARGE SCALE GENOMIC DNA]</scope>
    <source>
        <strain evidence="2 3">CIRM-BRFM 2984</strain>
    </source>
</reference>
<name>A0AAW0E4U3_9AGAR</name>
<feature type="non-terminal residue" evidence="2">
    <location>
        <position position="1281"/>
    </location>
</feature>
<feature type="region of interest" description="Disordered" evidence="1">
    <location>
        <begin position="1"/>
        <end position="568"/>
    </location>
</feature>
<proteinExistence type="predicted"/>
<feature type="region of interest" description="Disordered" evidence="1">
    <location>
        <begin position="982"/>
        <end position="1281"/>
    </location>
</feature>
<feature type="compositionally biased region" description="Polar residues" evidence="1">
    <location>
        <begin position="334"/>
        <end position="355"/>
    </location>
</feature>
<feature type="compositionally biased region" description="Basic and acidic residues" evidence="1">
    <location>
        <begin position="203"/>
        <end position="236"/>
    </location>
</feature>
<feature type="compositionally biased region" description="Gly residues" evidence="1">
    <location>
        <begin position="830"/>
        <end position="839"/>
    </location>
</feature>
<feature type="compositionally biased region" description="Basic residues" evidence="1">
    <location>
        <begin position="1265"/>
        <end position="1281"/>
    </location>
</feature>